<feature type="zinc finger region" description="C3H1-type" evidence="4">
    <location>
        <begin position="49"/>
        <end position="76"/>
    </location>
</feature>
<comment type="caution">
    <text evidence="6">The sequence shown here is derived from an EMBL/GenBank/DDBJ whole genome shotgun (WGS) entry which is preliminary data.</text>
</comment>
<accession>A0AAJ0G724</accession>
<dbReference type="PROSITE" id="PS50103">
    <property type="entry name" value="ZF_C3H1"/>
    <property type="match status" value="2"/>
</dbReference>
<dbReference type="Gene3D" id="3.30.1370.210">
    <property type="match status" value="1"/>
</dbReference>
<sequence length="626" mass="69847">MQNVNSVPCRYFGQGNCRRGSRCPYAHIFSPSTSAEASAHHQEEQFGDARSRTLCKFYLLGTCFKGSHCPYRHAIEEADPLRHEDPAVQNDYFRQLTHGSLVQFQEGGSVSDLSVLQDYSAVRIDGLLPRCTRQSVADVLQKHSFDVQLDDVRVVTNLVRGKVSAFVTCRDRSFAGEFRTTSRAADLNEIGSSESEVHVVQPRLPYGTSTKSCRKVVISLGQAPDVARLYFEDQGCAERASQHFESDDPTEATVIERWIVVLRNVHDLDNALAALADQPDFVHLWPANLDHDIEDTPILVESLLTHIGPVVFTMRSKPDTRKFKAVAVFEHDSNALTAVQDLHDQPQECLSYQPLLQQLISSSQLRVASHIFNALREQIDTKIQAWQDQYVTLRTSSKGGSSRRFVVLTIEGPDPKLVADATRAVESILAGKVLVEKGAPLWRPSLMANGAAYRTIQHLRSQYSVCLTLNKVTHQINYFGPEEDHEVVQQAAIERLREFSDSTHIVELDVATFAWTCREGLNLVREVLGEERISVDIASTPKRVIVTGTEEQYDLAKLILGLEQTSISSASEEKESDPDCSVCWTLAEDAVTLECQHVYCLSCFEGLSRQVFSSLVKVKKVAAAKL</sequence>
<dbReference type="InterPro" id="IPR013083">
    <property type="entry name" value="Znf_RING/FYVE/PHD"/>
</dbReference>
<evidence type="ECO:0000313" key="7">
    <source>
        <dbReference type="Proteomes" id="UP001271007"/>
    </source>
</evidence>
<feature type="domain" description="C3H1-type" evidence="5">
    <location>
        <begin position="3"/>
        <end position="30"/>
    </location>
</feature>
<evidence type="ECO:0000256" key="2">
    <source>
        <dbReference type="ARBA" id="ARBA00022771"/>
    </source>
</evidence>
<keyword evidence="7" id="KW-1185">Reference proteome</keyword>
<dbReference type="Pfam" id="PF14608">
    <property type="entry name" value="zf-CCCH_2"/>
    <property type="match status" value="1"/>
</dbReference>
<dbReference type="EMBL" id="JAWDJX010000026">
    <property type="protein sequence ID" value="KAK3051489.1"/>
    <property type="molecule type" value="Genomic_DNA"/>
</dbReference>
<feature type="domain" description="C3H1-type" evidence="5">
    <location>
        <begin position="49"/>
        <end position="76"/>
    </location>
</feature>
<dbReference type="SMART" id="SM00356">
    <property type="entry name" value="ZnF_C3H1"/>
    <property type="match status" value="2"/>
</dbReference>
<dbReference type="SUPFAM" id="SSF57850">
    <property type="entry name" value="RING/U-box"/>
    <property type="match status" value="1"/>
</dbReference>
<dbReference type="SUPFAM" id="SSF90229">
    <property type="entry name" value="CCCH zinc finger"/>
    <property type="match status" value="2"/>
</dbReference>
<proteinExistence type="predicted"/>
<feature type="zinc finger region" description="C3H1-type" evidence="4">
    <location>
        <begin position="3"/>
        <end position="30"/>
    </location>
</feature>
<keyword evidence="3 4" id="KW-0862">Zinc</keyword>
<dbReference type="GO" id="GO:0008270">
    <property type="term" value="F:zinc ion binding"/>
    <property type="evidence" value="ECO:0007669"/>
    <property type="project" value="UniProtKB-KW"/>
</dbReference>
<evidence type="ECO:0000256" key="3">
    <source>
        <dbReference type="ARBA" id="ARBA00022833"/>
    </source>
</evidence>
<gene>
    <name evidence="6" type="ORF">LTR09_007512</name>
</gene>
<dbReference type="AlphaFoldDB" id="A0AAJ0G724"/>
<name>A0AAJ0G724_9PEZI</name>
<dbReference type="Proteomes" id="UP001271007">
    <property type="component" value="Unassembled WGS sequence"/>
</dbReference>
<evidence type="ECO:0000313" key="6">
    <source>
        <dbReference type="EMBL" id="KAK3051489.1"/>
    </source>
</evidence>
<evidence type="ECO:0000256" key="1">
    <source>
        <dbReference type="ARBA" id="ARBA00022723"/>
    </source>
</evidence>
<dbReference type="Pfam" id="PF00642">
    <property type="entry name" value="zf-CCCH"/>
    <property type="match status" value="1"/>
</dbReference>
<protein>
    <recommendedName>
        <fullName evidence="5">C3H1-type domain-containing protein</fullName>
    </recommendedName>
</protein>
<dbReference type="InterPro" id="IPR018957">
    <property type="entry name" value="Znf_C3HC4_RING-type"/>
</dbReference>
<dbReference type="InterPro" id="IPR036855">
    <property type="entry name" value="Znf_CCCH_sf"/>
</dbReference>
<reference evidence="6" key="1">
    <citation type="submission" date="2023-04" db="EMBL/GenBank/DDBJ databases">
        <title>Black Yeasts Isolated from many extreme environments.</title>
        <authorList>
            <person name="Coleine C."/>
            <person name="Stajich J.E."/>
            <person name="Selbmann L."/>
        </authorList>
    </citation>
    <scope>NUCLEOTIDE SEQUENCE</scope>
    <source>
        <strain evidence="6">CCFEE 5312</strain>
    </source>
</reference>
<evidence type="ECO:0000256" key="4">
    <source>
        <dbReference type="PROSITE-ProRule" id="PRU00723"/>
    </source>
</evidence>
<organism evidence="6 7">
    <name type="scientific">Extremus antarcticus</name>
    <dbReference type="NCBI Taxonomy" id="702011"/>
    <lineage>
        <taxon>Eukaryota</taxon>
        <taxon>Fungi</taxon>
        <taxon>Dikarya</taxon>
        <taxon>Ascomycota</taxon>
        <taxon>Pezizomycotina</taxon>
        <taxon>Dothideomycetes</taxon>
        <taxon>Dothideomycetidae</taxon>
        <taxon>Mycosphaerellales</taxon>
        <taxon>Extremaceae</taxon>
        <taxon>Extremus</taxon>
    </lineage>
</organism>
<dbReference type="Gene3D" id="3.30.40.10">
    <property type="entry name" value="Zinc/RING finger domain, C3HC4 (zinc finger)"/>
    <property type="match status" value="1"/>
</dbReference>
<dbReference type="Pfam" id="PF00097">
    <property type="entry name" value="zf-C3HC4"/>
    <property type="match status" value="1"/>
</dbReference>
<keyword evidence="2 4" id="KW-0863">Zinc-finger</keyword>
<evidence type="ECO:0000259" key="5">
    <source>
        <dbReference type="PROSITE" id="PS50103"/>
    </source>
</evidence>
<dbReference type="InterPro" id="IPR000571">
    <property type="entry name" value="Znf_CCCH"/>
</dbReference>
<keyword evidence="1 4" id="KW-0479">Metal-binding</keyword>